<evidence type="ECO:0000256" key="1">
    <source>
        <dbReference type="SAM" id="Phobius"/>
    </source>
</evidence>
<name>A0ABS4CLZ4_9ENTE</name>
<feature type="transmembrane region" description="Helical" evidence="1">
    <location>
        <begin position="6"/>
        <end position="25"/>
    </location>
</feature>
<gene>
    <name evidence="2" type="ORF">I6N96_15090</name>
</gene>
<accession>A0ABS4CLZ4</accession>
<keyword evidence="1" id="KW-1133">Transmembrane helix</keyword>
<dbReference type="EMBL" id="JAEDXU010000008">
    <property type="protein sequence ID" value="MBP1047611.1"/>
    <property type="molecule type" value="Genomic_DNA"/>
</dbReference>
<keyword evidence="1" id="KW-0812">Transmembrane</keyword>
<feature type="transmembrane region" description="Helical" evidence="1">
    <location>
        <begin position="56"/>
        <end position="76"/>
    </location>
</feature>
<keyword evidence="3" id="KW-1185">Reference proteome</keyword>
<dbReference type="RefSeq" id="WP_209558387.1">
    <property type="nucleotide sequence ID" value="NZ_JAEDXU010000008.1"/>
</dbReference>
<feature type="transmembrane region" description="Helical" evidence="1">
    <location>
        <begin position="32"/>
        <end position="50"/>
    </location>
</feature>
<proteinExistence type="predicted"/>
<dbReference type="Proteomes" id="UP000673375">
    <property type="component" value="Unassembled WGS sequence"/>
</dbReference>
<evidence type="ECO:0000313" key="2">
    <source>
        <dbReference type="EMBL" id="MBP1047611.1"/>
    </source>
</evidence>
<comment type="caution">
    <text evidence="2">The sequence shown here is derived from an EMBL/GenBank/DDBJ whole genome shotgun (WGS) entry which is preliminary data.</text>
</comment>
<organism evidence="2 3">
    <name type="scientific">Enterococcus larvae</name>
    <dbReference type="NCBI Taxonomy" id="2794352"/>
    <lineage>
        <taxon>Bacteria</taxon>
        <taxon>Bacillati</taxon>
        <taxon>Bacillota</taxon>
        <taxon>Bacilli</taxon>
        <taxon>Lactobacillales</taxon>
        <taxon>Enterococcaceae</taxon>
        <taxon>Enterococcus</taxon>
    </lineage>
</organism>
<reference evidence="2 3" key="1">
    <citation type="submission" date="2020-12" db="EMBL/GenBank/DDBJ databases">
        <title>Vagococcus allomyrinae sp. nov. and Enterococcus lavae sp. nov., isolated from the larvae of Allomyrina dichotoma.</title>
        <authorList>
            <person name="Lee S.D."/>
        </authorList>
    </citation>
    <scope>NUCLEOTIDE SEQUENCE [LARGE SCALE GENOMIC DNA]</scope>
    <source>
        <strain evidence="2 3">BWM-S5</strain>
    </source>
</reference>
<evidence type="ECO:0000313" key="3">
    <source>
        <dbReference type="Proteomes" id="UP000673375"/>
    </source>
</evidence>
<protein>
    <submittedName>
        <fullName evidence="2">Uncharacterized protein</fullName>
    </submittedName>
</protein>
<sequence length="99" mass="10839">MKKMGVVIFNVLVTSWALFTVYVLIASAWFSLAMFAISPLLVLGAAAVGLQHFMIVNFGLSVLLSMAAIIFLPALIKGTRAVQRFVSGFFTQMSLIWHS</sequence>
<keyword evidence="1" id="KW-0472">Membrane</keyword>